<evidence type="ECO:0000313" key="1">
    <source>
        <dbReference type="Ensembl" id="ENSCCRP00015061856.1"/>
    </source>
</evidence>
<sequence>KIYAAVVNGTDLLFLSLSDAWEGHLPCGSWNCEYASRQQSCCCAQMDELEEQMFTRLLNIFSQTTACRGVASTTCMSQMSECFGPFTCDIPFPYSNTTLNHGSEGQRLYQRVALVRQGRSEVEDNREDAEDSATKSVLFSLRAAEQVYAQLISGREICGTYGAETS</sequence>
<protein>
    <submittedName>
        <fullName evidence="1">Uncharacterized protein</fullName>
    </submittedName>
</protein>
<reference evidence="1" key="1">
    <citation type="submission" date="2025-08" db="UniProtKB">
        <authorList>
            <consortium name="Ensembl"/>
        </authorList>
    </citation>
    <scope>IDENTIFICATION</scope>
</reference>
<accession>A0A8C1W7C3</accession>
<dbReference type="Proteomes" id="UP000694700">
    <property type="component" value="Unplaced"/>
</dbReference>
<name>A0A8C1W7C3_CYPCA</name>
<dbReference type="AlphaFoldDB" id="A0A8C1W7C3"/>
<dbReference type="Ensembl" id="ENSCCRT00015063881.1">
    <property type="protein sequence ID" value="ENSCCRP00015061856.1"/>
    <property type="gene ID" value="ENSCCRG00015025271.1"/>
</dbReference>
<evidence type="ECO:0000313" key="2">
    <source>
        <dbReference type="Proteomes" id="UP000694700"/>
    </source>
</evidence>
<proteinExistence type="predicted"/>
<organism evidence="1 2">
    <name type="scientific">Cyprinus carpio</name>
    <name type="common">Common carp</name>
    <dbReference type="NCBI Taxonomy" id="7962"/>
    <lineage>
        <taxon>Eukaryota</taxon>
        <taxon>Metazoa</taxon>
        <taxon>Chordata</taxon>
        <taxon>Craniata</taxon>
        <taxon>Vertebrata</taxon>
        <taxon>Euteleostomi</taxon>
        <taxon>Actinopterygii</taxon>
        <taxon>Neopterygii</taxon>
        <taxon>Teleostei</taxon>
        <taxon>Ostariophysi</taxon>
        <taxon>Cypriniformes</taxon>
        <taxon>Cyprinidae</taxon>
        <taxon>Cyprininae</taxon>
        <taxon>Cyprinus</taxon>
    </lineage>
</organism>